<protein>
    <submittedName>
        <fullName evidence="1">Uncharacterized protein</fullName>
    </submittedName>
</protein>
<evidence type="ECO:0000313" key="1">
    <source>
        <dbReference type="EMBL" id="MBB6096096.1"/>
    </source>
</evidence>
<reference evidence="1 2" key="1">
    <citation type="submission" date="2020-08" db="EMBL/GenBank/DDBJ databases">
        <title>Genomic Encyclopedia of Type Strains, Phase IV (KMG-IV): sequencing the most valuable type-strain genomes for metagenomic binning, comparative biology and taxonomic classification.</title>
        <authorList>
            <person name="Goeker M."/>
        </authorList>
    </citation>
    <scope>NUCLEOTIDE SEQUENCE [LARGE SCALE GENOMIC DNA]</scope>
    <source>
        <strain evidence="1 2">DSM 26723</strain>
    </source>
</reference>
<sequence length="32" mass="3510">MVWFIAFMIAAVAAILYAIGVSIDTEAPQRKL</sequence>
<keyword evidence="2" id="KW-1185">Reference proteome</keyword>
<organism evidence="1 2">
    <name type="scientific">Povalibacter uvarum</name>
    <dbReference type="NCBI Taxonomy" id="732238"/>
    <lineage>
        <taxon>Bacteria</taxon>
        <taxon>Pseudomonadati</taxon>
        <taxon>Pseudomonadota</taxon>
        <taxon>Gammaproteobacteria</taxon>
        <taxon>Steroidobacterales</taxon>
        <taxon>Steroidobacteraceae</taxon>
        <taxon>Povalibacter</taxon>
    </lineage>
</organism>
<name>A0A841HT85_9GAMM</name>
<proteinExistence type="predicted"/>
<dbReference type="AlphaFoldDB" id="A0A841HT85"/>
<dbReference type="EMBL" id="JACHHZ010000006">
    <property type="protein sequence ID" value="MBB6096096.1"/>
    <property type="molecule type" value="Genomic_DNA"/>
</dbReference>
<gene>
    <name evidence="1" type="ORF">HNQ60_004987</name>
</gene>
<accession>A0A841HT85</accession>
<comment type="caution">
    <text evidence="1">The sequence shown here is derived from an EMBL/GenBank/DDBJ whole genome shotgun (WGS) entry which is preliminary data.</text>
</comment>
<dbReference type="Proteomes" id="UP000588068">
    <property type="component" value="Unassembled WGS sequence"/>
</dbReference>
<evidence type="ECO:0000313" key="2">
    <source>
        <dbReference type="Proteomes" id="UP000588068"/>
    </source>
</evidence>